<evidence type="ECO:0000313" key="4">
    <source>
        <dbReference type="Proteomes" id="UP001579974"/>
    </source>
</evidence>
<dbReference type="EMBL" id="JBDXSU010000002">
    <property type="protein sequence ID" value="MFB5189227.1"/>
    <property type="molecule type" value="Genomic_DNA"/>
</dbReference>
<keyword evidence="3" id="KW-0328">Glycosyltransferase</keyword>
<keyword evidence="1 3" id="KW-0808">Transferase</keyword>
<reference evidence="3 4" key="1">
    <citation type="journal article" date="2024" name="Int. J. Mol. Sci.">
        <title>Exploration of Alicyclobacillus spp. Genome in Search of Antibiotic Resistance.</title>
        <authorList>
            <person name="Bucka-Kolendo J."/>
            <person name="Kiousi D.E."/>
            <person name="Dekowska A."/>
            <person name="Mikolajczuk-Szczyrba A."/>
            <person name="Karadedos D.M."/>
            <person name="Michael P."/>
            <person name="Galanis A."/>
            <person name="Sokolowska B."/>
        </authorList>
    </citation>
    <scope>NUCLEOTIDE SEQUENCE [LARGE SCALE GENOMIC DNA]</scope>
    <source>
        <strain evidence="3 4">KKP 3000</strain>
    </source>
</reference>
<organism evidence="3 4">
    <name type="scientific">Alicyclobacillus fastidiosus</name>
    <dbReference type="NCBI Taxonomy" id="392011"/>
    <lineage>
        <taxon>Bacteria</taxon>
        <taxon>Bacillati</taxon>
        <taxon>Bacillota</taxon>
        <taxon>Bacilli</taxon>
        <taxon>Bacillales</taxon>
        <taxon>Alicyclobacillaceae</taxon>
        <taxon>Alicyclobacillus</taxon>
    </lineage>
</organism>
<dbReference type="RefSeq" id="WP_275472629.1">
    <property type="nucleotide sequence ID" value="NZ_CP162940.1"/>
</dbReference>
<dbReference type="CDD" id="cd03801">
    <property type="entry name" value="GT4_PimA-like"/>
    <property type="match status" value="1"/>
</dbReference>
<dbReference type="SUPFAM" id="SSF53756">
    <property type="entry name" value="UDP-Glycosyltransferase/glycogen phosphorylase"/>
    <property type="match status" value="1"/>
</dbReference>
<dbReference type="GO" id="GO:0016757">
    <property type="term" value="F:glycosyltransferase activity"/>
    <property type="evidence" value="ECO:0007669"/>
    <property type="project" value="UniProtKB-KW"/>
</dbReference>
<keyword evidence="4" id="KW-1185">Reference proteome</keyword>
<dbReference type="Pfam" id="PF00534">
    <property type="entry name" value="Glycos_transf_1"/>
    <property type="match status" value="1"/>
</dbReference>
<comment type="caution">
    <text evidence="3">The sequence shown here is derived from an EMBL/GenBank/DDBJ whole genome shotgun (WGS) entry which is preliminary data.</text>
</comment>
<name>A0ABV5AC81_9BACL</name>
<dbReference type="EC" id="2.4.-.-" evidence="3"/>
<dbReference type="Proteomes" id="UP001579974">
    <property type="component" value="Unassembled WGS sequence"/>
</dbReference>
<protein>
    <submittedName>
        <fullName evidence="3">Glycosyltransferase family 4 protein</fullName>
        <ecNumber evidence="3">2.4.-.-</ecNumber>
    </submittedName>
</protein>
<dbReference type="Gene3D" id="3.40.50.2000">
    <property type="entry name" value="Glycogen Phosphorylase B"/>
    <property type="match status" value="2"/>
</dbReference>
<gene>
    <name evidence="3" type="ORF">KKP3000_002226</name>
</gene>
<dbReference type="PANTHER" id="PTHR46401:SF2">
    <property type="entry name" value="GLYCOSYLTRANSFERASE WBBK-RELATED"/>
    <property type="match status" value="1"/>
</dbReference>
<proteinExistence type="predicted"/>
<evidence type="ECO:0000256" key="1">
    <source>
        <dbReference type="ARBA" id="ARBA00022679"/>
    </source>
</evidence>
<sequence>MRVAILMPTNHEGHVRGGHVQMNQTILSLRDLGVDVLVASSAEQLEERVDICHIVGIQDDQFALSEVLRAKRLGAKVVLSPIWWDFDKLMLQEGWLSTLERRQPRWSTLARINPTMARATFMYWYRMRIYRANRRRAVVCRMADLTLPNSPGEAEQINRLAGKKIPYVAVRNGIDENLFRMTNLTGERDIPILFVGIVDRTKNVHRLIQSVQQLETPLVVVGQSPDGPYQAYCNSLDKKGLVEWKGKLTHEELVSHYNRTRVVVLSSMRETPGLALLEGAACGANVVVTNIGSAIEYFDDLAEYCNPFSVDSIVEALQRAFSRPCPNHELSDYVRSTFTWSLAAHDTLAGYEWVMKSRSTMVNSIRIGAFQHDARHI</sequence>
<dbReference type="InterPro" id="IPR001296">
    <property type="entry name" value="Glyco_trans_1"/>
</dbReference>
<accession>A0ABV5AC81</accession>
<dbReference type="PANTHER" id="PTHR46401">
    <property type="entry name" value="GLYCOSYLTRANSFERASE WBBK-RELATED"/>
    <property type="match status" value="1"/>
</dbReference>
<evidence type="ECO:0000259" key="2">
    <source>
        <dbReference type="Pfam" id="PF00534"/>
    </source>
</evidence>
<evidence type="ECO:0000313" key="3">
    <source>
        <dbReference type="EMBL" id="MFB5189227.1"/>
    </source>
</evidence>
<feature type="domain" description="Glycosyl transferase family 1" evidence="2">
    <location>
        <begin position="186"/>
        <end position="335"/>
    </location>
</feature>